<evidence type="ECO:0000313" key="1">
    <source>
        <dbReference type="EMBL" id="PWK10215.1"/>
    </source>
</evidence>
<accession>A0A316D7G6</accession>
<comment type="caution">
    <text evidence="1">The sequence shown here is derived from an EMBL/GenBank/DDBJ whole genome shotgun (WGS) entry which is preliminary data.</text>
</comment>
<protein>
    <recommendedName>
        <fullName evidence="3">GAF domain-containing protein</fullName>
    </recommendedName>
</protein>
<evidence type="ECO:0008006" key="3">
    <source>
        <dbReference type="Google" id="ProtNLM"/>
    </source>
</evidence>
<keyword evidence="2" id="KW-1185">Reference proteome</keyword>
<dbReference type="Gene3D" id="3.30.450.40">
    <property type="match status" value="1"/>
</dbReference>
<proteinExistence type="predicted"/>
<organism evidence="1 2">
    <name type="scientific">Tumebacillus permanentifrigoris</name>
    <dbReference type="NCBI Taxonomy" id="378543"/>
    <lineage>
        <taxon>Bacteria</taxon>
        <taxon>Bacillati</taxon>
        <taxon>Bacillota</taxon>
        <taxon>Bacilli</taxon>
        <taxon>Bacillales</taxon>
        <taxon>Alicyclobacillaceae</taxon>
        <taxon>Tumebacillus</taxon>
    </lineage>
</organism>
<evidence type="ECO:0000313" key="2">
    <source>
        <dbReference type="Proteomes" id="UP000245634"/>
    </source>
</evidence>
<dbReference type="SUPFAM" id="SSF55781">
    <property type="entry name" value="GAF domain-like"/>
    <property type="match status" value="1"/>
</dbReference>
<dbReference type="Proteomes" id="UP000245634">
    <property type="component" value="Unassembled WGS sequence"/>
</dbReference>
<dbReference type="EMBL" id="QGGL01000012">
    <property type="protein sequence ID" value="PWK10215.1"/>
    <property type="molecule type" value="Genomic_DNA"/>
</dbReference>
<reference evidence="1 2" key="1">
    <citation type="submission" date="2018-05" db="EMBL/GenBank/DDBJ databases">
        <title>Genomic Encyclopedia of Type Strains, Phase IV (KMG-IV): sequencing the most valuable type-strain genomes for metagenomic binning, comparative biology and taxonomic classification.</title>
        <authorList>
            <person name="Goeker M."/>
        </authorList>
    </citation>
    <scope>NUCLEOTIDE SEQUENCE [LARGE SCALE GENOMIC DNA]</scope>
    <source>
        <strain evidence="1 2">DSM 18773</strain>
    </source>
</reference>
<name>A0A316D7G6_9BACL</name>
<dbReference type="InterPro" id="IPR029016">
    <property type="entry name" value="GAF-like_dom_sf"/>
</dbReference>
<dbReference type="AlphaFoldDB" id="A0A316D7G6"/>
<sequence length="109" mass="12537">MFEMTKIQGDKAAFYQEVNTQLHHLLEGETDWIANLANAASLLYMQMESINWSGFYLYRDEQLILGPFMGNAICPIHANLAERHIENVDLSTHLLMLCDWGIDVHLVNE</sequence>
<gene>
    <name evidence="1" type="ORF">C7459_11236</name>
</gene>